<organism evidence="1 2">
    <name type="scientific">Albimonas donghaensis</name>
    <dbReference type="NCBI Taxonomy" id="356660"/>
    <lineage>
        <taxon>Bacteria</taxon>
        <taxon>Pseudomonadati</taxon>
        <taxon>Pseudomonadota</taxon>
        <taxon>Alphaproteobacteria</taxon>
        <taxon>Rhodobacterales</taxon>
        <taxon>Paracoccaceae</taxon>
        <taxon>Albimonas</taxon>
    </lineage>
</organism>
<gene>
    <name evidence="1" type="ORF">SAMN05444336_108142</name>
</gene>
<evidence type="ECO:0000313" key="2">
    <source>
        <dbReference type="Proteomes" id="UP000199118"/>
    </source>
</evidence>
<name>A0A1H3DU87_9RHOB</name>
<dbReference type="Gene3D" id="3.10.129.10">
    <property type="entry name" value="Hotdog Thioesterase"/>
    <property type="match status" value="1"/>
</dbReference>
<dbReference type="InterPro" id="IPR048274">
    <property type="entry name" value="MC_hydratase"/>
</dbReference>
<dbReference type="AlphaFoldDB" id="A0A1H3DU87"/>
<dbReference type="PANTHER" id="PTHR43664:SF1">
    <property type="entry name" value="BETA-METHYLMALYL-COA DEHYDRATASE"/>
    <property type="match status" value="1"/>
</dbReference>
<evidence type="ECO:0000313" key="1">
    <source>
        <dbReference type="EMBL" id="SDX69678.1"/>
    </source>
</evidence>
<dbReference type="OrthoDB" id="9796589at2"/>
<dbReference type="STRING" id="356660.SAMN05444336_108142"/>
<dbReference type="PANTHER" id="PTHR43664">
    <property type="entry name" value="MONOAMINE OXIDASE-RELATED"/>
    <property type="match status" value="1"/>
</dbReference>
<dbReference type="InterPro" id="IPR029069">
    <property type="entry name" value="HotDog_dom_sf"/>
</dbReference>
<sequence length="172" mass="18744">MLPPPLSDAPLIPKGNWFEAHALGRSFDHHWGRTIRASEATLFAALTLNFNPLHFNREAAAADGHPDAPLPSTLVFATVQGLSVEDLSEVGGAFLGIDDMAFERPVYPEDTLTARSEVIGLRDSRSNPEMGIVTWLTEGFNQRGERVVSFKRTNLVPRAPRTQDTAAQGVPA</sequence>
<protein>
    <submittedName>
        <fullName evidence="1">Acyl dehydratase</fullName>
    </submittedName>
</protein>
<keyword evidence="2" id="KW-1185">Reference proteome</keyword>
<reference evidence="1 2" key="1">
    <citation type="submission" date="2016-10" db="EMBL/GenBank/DDBJ databases">
        <authorList>
            <person name="de Groot N.N."/>
        </authorList>
    </citation>
    <scope>NUCLEOTIDE SEQUENCE [LARGE SCALE GENOMIC DNA]</scope>
    <source>
        <strain evidence="1 2">DSM 17890</strain>
    </source>
</reference>
<dbReference type="EMBL" id="FNMZ01000008">
    <property type="protein sequence ID" value="SDX69678.1"/>
    <property type="molecule type" value="Genomic_DNA"/>
</dbReference>
<dbReference type="RefSeq" id="WP_092684284.1">
    <property type="nucleotide sequence ID" value="NZ_FNMZ01000008.1"/>
</dbReference>
<dbReference type="SUPFAM" id="SSF54637">
    <property type="entry name" value="Thioesterase/thiol ester dehydrase-isomerase"/>
    <property type="match status" value="1"/>
</dbReference>
<dbReference type="InterPro" id="IPR052342">
    <property type="entry name" value="MCH/BMMD"/>
</dbReference>
<dbReference type="CDD" id="cd03451">
    <property type="entry name" value="FkbR2"/>
    <property type="match status" value="1"/>
</dbReference>
<dbReference type="Pfam" id="PF19315">
    <property type="entry name" value="MC_hydratase"/>
    <property type="match status" value="1"/>
</dbReference>
<proteinExistence type="predicted"/>
<accession>A0A1H3DU87</accession>
<dbReference type="Proteomes" id="UP000199118">
    <property type="component" value="Unassembled WGS sequence"/>
</dbReference>
<dbReference type="GO" id="GO:0016829">
    <property type="term" value="F:lyase activity"/>
    <property type="evidence" value="ECO:0007669"/>
    <property type="project" value="InterPro"/>
</dbReference>